<reference evidence="8" key="2">
    <citation type="submission" date="2025-09" db="UniProtKB">
        <authorList>
            <consortium name="Ensembl"/>
        </authorList>
    </citation>
    <scope>IDENTIFICATION</scope>
</reference>
<accession>A0A8C4Q313</accession>
<dbReference type="PANTHER" id="PTHR12191">
    <property type="entry name" value="SOLUTE CARRIER FAMILY 39"/>
    <property type="match status" value="1"/>
</dbReference>
<dbReference type="GO" id="GO:0140410">
    <property type="term" value="F:monoatomic cation:bicarbonate symporter activity"/>
    <property type="evidence" value="ECO:0007669"/>
    <property type="project" value="TreeGrafter"/>
</dbReference>
<feature type="compositionally biased region" description="Basic residues" evidence="6">
    <location>
        <begin position="545"/>
        <end position="554"/>
    </location>
</feature>
<dbReference type="GO" id="GO:0071578">
    <property type="term" value="P:zinc ion import across plasma membrane"/>
    <property type="evidence" value="ECO:0007669"/>
    <property type="project" value="TreeGrafter"/>
</dbReference>
<keyword evidence="4 7" id="KW-1133">Transmembrane helix</keyword>
<dbReference type="GeneTree" id="ENSGT00940000160335"/>
<dbReference type="Ensembl" id="ENSEBUT00000009672.1">
    <property type="protein sequence ID" value="ENSEBUP00000009153.1"/>
    <property type="gene ID" value="ENSEBUG00000005893.1"/>
</dbReference>
<organism evidence="8 9">
    <name type="scientific">Eptatretus burgeri</name>
    <name type="common">Inshore hagfish</name>
    <dbReference type="NCBI Taxonomy" id="7764"/>
    <lineage>
        <taxon>Eukaryota</taxon>
        <taxon>Metazoa</taxon>
        <taxon>Chordata</taxon>
        <taxon>Craniata</taxon>
        <taxon>Vertebrata</taxon>
        <taxon>Cyclostomata</taxon>
        <taxon>Myxini</taxon>
        <taxon>Myxiniformes</taxon>
        <taxon>Myxinidae</taxon>
        <taxon>Eptatretinae</taxon>
        <taxon>Eptatretus</taxon>
    </lineage>
</organism>
<dbReference type="Pfam" id="PF02535">
    <property type="entry name" value="Zip"/>
    <property type="match status" value="1"/>
</dbReference>
<dbReference type="InterPro" id="IPR050799">
    <property type="entry name" value="ZIP_Transporter"/>
</dbReference>
<feature type="transmembrane region" description="Helical" evidence="7">
    <location>
        <begin position="423"/>
        <end position="445"/>
    </location>
</feature>
<feature type="transmembrane region" description="Helical" evidence="7">
    <location>
        <begin position="635"/>
        <end position="656"/>
    </location>
</feature>
<feature type="region of interest" description="Disordered" evidence="6">
    <location>
        <begin position="535"/>
        <end position="561"/>
    </location>
</feature>
<dbReference type="GO" id="GO:0030003">
    <property type="term" value="P:intracellular monoatomic cation homeostasis"/>
    <property type="evidence" value="ECO:0007669"/>
    <property type="project" value="TreeGrafter"/>
</dbReference>
<evidence type="ECO:0000256" key="3">
    <source>
        <dbReference type="ARBA" id="ARBA00022692"/>
    </source>
</evidence>
<feature type="transmembrane region" description="Helical" evidence="7">
    <location>
        <begin position="662"/>
        <end position="683"/>
    </location>
</feature>
<keyword evidence="3 7" id="KW-0812">Transmembrane</keyword>
<comment type="subcellular location">
    <subcellularLocation>
        <location evidence="1">Membrane</location>
        <topology evidence="1">Multi-pass membrane protein</topology>
    </subcellularLocation>
</comment>
<evidence type="ECO:0000313" key="9">
    <source>
        <dbReference type="Proteomes" id="UP000694388"/>
    </source>
</evidence>
<dbReference type="PANTHER" id="PTHR12191:SF30">
    <property type="entry name" value="ZINC TRANSPORTER ZIP4 N-TERMINAL DOMAIN-CONTAINING PROTEIN"/>
    <property type="match status" value="1"/>
</dbReference>
<feature type="region of interest" description="Disordered" evidence="6">
    <location>
        <begin position="193"/>
        <end position="215"/>
    </location>
</feature>
<evidence type="ECO:0000256" key="2">
    <source>
        <dbReference type="ARBA" id="ARBA00006939"/>
    </source>
</evidence>
<evidence type="ECO:0000313" key="8">
    <source>
        <dbReference type="Ensembl" id="ENSEBUP00000009153.1"/>
    </source>
</evidence>
<dbReference type="AlphaFoldDB" id="A0A8C4Q313"/>
<feature type="transmembrane region" description="Helical" evidence="7">
    <location>
        <begin position="695"/>
        <end position="718"/>
    </location>
</feature>
<evidence type="ECO:0000256" key="5">
    <source>
        <dbReference type="ARBA" id="ARBA00023136"/>
    </source>
</evidence>
<dbReference type="GO" id="GO:0005886">
    <property type="term" value="C:plasma membrane"/>
    <property type="evidence" value="ECO:0007669"/>
    <property type="project" value="TreeGrafter"/>
</dbReference>
<evidence type="ECO:0000256" key="1">
    <source>
        <dbReference type="ARBA" id="ARBA00004141"/>
    </source>
</evidence>
<feature type="transmembrane region" description="Helical" evidence="7">
    <location>
        <begin position="475"/>
        <end position="494"/>
    </location>
</feature>
<evidence type="ECO:0000256" key="6">
    <source>
        <dbReference type="SAM" id="MobiDB-lite"/>
    </source>
</evidence>
<dbReference type="InterPro" id="IPR003689">
    <property type="entry name" value="ZIP"/>
</dbReference>
<sequence>MEEQCDGGYHVMNWQWSNRATDRFFKMRISGHYYSLGLLIFYHVYNDSCMAVPVEKLHSSFEEQAAYPDVMTSISGGDHQVKEPIAIHEQKYYLRQLFIRYGNSGRLSVDGLRNLLDSLGIGEVHMLPTHDEHKHDAYHKTEQGRKRGNLQEHHDLTEHQHERNSEDILHRGLSSSAKDIQEKISQDVVEGSGIGDYQKSKHTLTNGRNRGVRPSREIGDRKNIRVIAPESDNLMELGLKEAREKTEADRDIPEDISPLRPLQLQEGAKRNVKNRQINRWKREDEGLNIPHGSEEPEMNVGENETFVPSDADNPSDRGIIMVGDHFEDHIHEECLDITQLLWNYGMYQESLITERQFSYLCPAILYQIDSRVCIQHSNSDSYVTRLPGWAGWGWGFLSITTISLLSLLAVTCIPAFSPTTVHILLSFLVALAVGTLTGDAILHLIPHAQGEHKNHDDTSHNQEQSAQVLSLGKGLTLLGGIYLMFFIETILPIVQNFRLKRKQKQKERSQFLQKVSEQLELNVPTDDTVEVQLKKEEEDSETNEHHHHHHHHQQQHQPVSEAGGVAQGLTNIVWMVILGDGLHNFTDGLAIGAAMSTNLAGGMSTSIAVLCHEIPHELGDFAVLLKLGMTFKRALVYNLLSATLGYLGMTLGVVLGQQSETLSHWIFAFTAGSFLYISLVDMLPTARADRKSKNTLYLLLQNLGLLLGFSVMLLIALYEDSLLMHLQK</sequence>
<protein>
    <submittedName>
        <fullName evidence="8">Solute carrier family 39 member 10</fullName>
    </submittedName>
</protein>
<dbReference type="GO" id="GO:0005385">
    <property type="term" value="F:zinc ion transmembrane transporter activity"/>
    <property type="evidence" value="ECO:0007669"/>
    <property type="project" value="TreeGrafter"/>
</dbReference>
<feature type="transmembrane region" description="Helical" evidence="7">
    <location>
        <begin position="389"/>
        <end position="416"/>
    </location>
</feature>
<keyword evidence="5 7" id="KW-0472">Membrane</keyword>
<name>A0A8C4Q313_EPTBU</name>
<proteinExistence type="inferred from homology"/>
<reference evidence="8" key="1">
    <citation type="submission" date="2025-08" db="UniProtKB">
        <authorList>
            <consortium name="Ensembl"/>
        </authorList>
    </citation>
    <scope>IDENTIFICATION</scope>
</reference>
<dbReference type="Proteomes" id="UP000694388">
    <property type="component" value="Unplaced"/>
</dbReference>
<keyword evidence="9" id="KW-1185">Reference proteome</keyword>
<evidence type="ECO:0000256" key="4">
    <source>
        <dbReference type="ARBA" id="ARBA00022989"/>
    </source>
</evidence>
<comment type="similarity">
    <text evidence="2">Belongs to the ZIP transporter (TC 2.A.5) family.</text>
</comment>
<evidence type="ECO:0000256" key="7">
    <source>
        <dbReference type="SAM" id="Phobius"/>
    </source>
</evidence>